<keyword evidence="1" id="KW-0812">Transmembrane</keyword>
<dbReference type="Proteomes" id="UP000271974">
    <property type="component" value="Unassembled WGS sequence"/>
</dbReference>
<gene>
    <name evidence="2" type="ORF">EGW08_000568</name>
</gene>
<dbReference type="AlphaFoldDB" id="A0A3S1A644"/>
<keyword evidence="1" id="KW-1133">Transmembrane helix</keyword>
<keyword evidence="3" id="KW-1185">Reference proteome</keyword>
<accession>A0A3S1A644</accession>
<comment type="caution">
    <text evidence="2">The sequence shown here is derived from an EMBL/GenBank/DDBJ whole genome shotgun (WGS) entry which is preliminary data.</text>
</comment>
<keyword evidence="1" id="KW-0472">Membrane</keyword>
<proteinExistence type="predicted"/>
<reference evidence="2 3" key="1">
    <citation type="submission" date="2019-01" db="EMBL/GenBank/DDBJ databases">
        <title>A draft genome assembly of the solar-powered sea slug Elysia chlorotica.</title>
        <authorList>
            <person name="Cai H."/>
            <person name="Li Q."/>
            <person name="Fang X."/>
            <person name="Li J."/>
            <person name="Curtis N.E."/>
            <person name="Altenburger A."/>
            <person name="Shibata T."/>
            <person name="Feng M."/>
            <person name="Maeda T."/>
            <person name="Schwartz J.A."/>
            <person name="Shigenobu S."/>
            <person name="Lundholm N."/>
            <person name="Nishiyama T."/>
            <person name="Yang H."/>
            <person name="Hasebe M."/>
            <person name="Li S."/>
            <person name="Pierce S.K."/>
            <person name="Wang J."/>
        </authorList>
    </citation>
    <scope>NUCLEOTIDE SEQUENCE [LARGE SCALE GENOMIC DNA]</scope>
    <source>
        <strain evidence="2">EC2010</strain>
        <tissue evidence="2">Whole organism of an adult</tissue>
    </source>
</reference>
<evidence type="ECO:0000256" key="1">
    <source>
        <dbReference type="SAM" id="Phobius"/>
    </source>
</evidence>
<dbReference type="OrthoDB" id="6136374at2759"/>
<dbReference type="EMBL" id="RQTK01000008">
    <property type="protein sequence ID" value="RUS91595.1"/>
    <property type="molecule type" value="Genomic_DNA"/>
</dbReference>
<name>A0A3S1A644_ELYCH</name>
<evidence type="ECO:0000313" key="2">
    <source>
        <dbReference type="EMBL" id="RUS91595.1"/>
    </source>
</evidence>
<feature type="transmembrane region" description="Helical" evidence="1">
    <location>
        <begin position="75"/>
        <end position="99"/>
    </location>
</feature>
<organism evidence="2 3">
    <name type="scientific">Elysia chlorotica</name>
    <name type="common">Eastern emerald elysia</name>
    <name type="synonym">Sea slug</name>
    <dbReference type="NCBI Taxonomy" id="188477"/>
    <lineage>
        <taxon>Eukaryota</taxon>
        <taxon>Metazoa</taxon>
        <taxon>Spiralia</taxon>
        <taxon>Lophotrochozoa</taxon>
        <taxon>Mollusca</taxon>
        <taxon>Gastropoda</taxon>
        <taxon>Heterobranchia</taxon>
        <taxon>Euthyneura</taxon>
        <taxon>Panpulmonata</taxon>
        <taxon>Sacoglossa</taxon>
        <taxon>Placobranchoidea</taxon>
        <taxon>Plakobranchidae</taxon>
        <taxon>Elysia</taxon>
    </lineage>
</organism>
<sequence>MEKSEQQEHKKDACSIPPQRNSKLAMLKNKFKMHVTKTKGKDLPDSLKLRGWQMLSNSSQRKNSKVMKTFLREHLFQLVGAFSLIIFSILFTFQAYLAFRSFQMMNQLHSKPQIPEILYRIYFEGNDWAMNLGRVDLRANTSIFIH</sequence>
<evidence type="ECO:0000313" key="3">
    <source>
        <dbReference type="Proteomes" id="UP000271974"/>
    </source>
</evidence>
<protein>
    <submittedName>
        <fullName evidence="2">Uncharacterized protein</fullName>
    </submittedName>
</protein>